<dbReference type="SUPFAM" id="SSF47473">
    <property type="entry name" value="EF-hand"/>
    <property type="match status" value="1"/>
</dbReference>
<keyword evidence="2" id="KW-0812">Transmembrane</keyword>
<evidence type="ECO:0000259" key="3">
    <source>
        <dbReference type="PROSITE" id="PS50222"/>
    </source>
</evidence>
<dbReference type="InterPro" id="IPR002048">
    <property type="entry name" value="EF_hand_dom"/>
</dbReference>
<evidence type="ECO:0000313" key="4">
    <source>
        <dbReference type="EMBL" id="KAJ1610827.1"/>
    </source>
</evidence>
<sequence>MKVFVYYLYLSILLVICSTFGGARAELSQFEKEFLEFDLNRDGLIDAQEIRTIRTAVTLLELHQFFWEIDVDSSGTISLQEYSHFVTANAHVQHNKENANQHS</sequence>
<keyword evidence="2" id="KW-1133">Transmembrane helix</keyword>
<keyword evidence="1" id="KW-0106">Calcium</keyword>
<feature type="domain" description="EF-hand" evidence="3">
    <location>
        <begin position="25"/>
        <end position="60"/>
    </location>
</feature>
<dbReference type="InterPro" id="IPR011992">
    <property type="entry name" value="EF-hand-dom_pair"/>
</dbReference>
<dbReference type="Gene3D" id="1.10.238.10">
    <property type="entry name" value="EF-hand"/>
    <property type="match status" value="1"/>
</dbReference>
<dbReference type="GO" id="GO:0005509">
    <property type="term" value="F:calcium ion binding"/>
    <property type="evidence" value="ECO:0007669"/>
    <property type="project" value="InterPro"/>
</dbReference>
<name>A0A9D5DJX9_9CRYT</name>
<dbReference type="PROSITE" id="PS50222">
    <property type="entry name" value="EF_HAND_2"/>
    <property type="match status" value="1"/>
</dbReference>
<evidence type="ECO:0000256" key="1">
    <source>
        <dbReference type="ARBA" id="ARBA00022837"/>
    </source>
</evidence>
<keyword evidence="2" id="KW-0472">Membrane</keyword>
<dbReference type="Pfam" id="PF13499">
    <property type="entry name" value="EF-hand_7"/>
    <property type="match status" value="1"/>
</dbReference>
<dbReference type="PROSITE" id="PS00018">
    <property type="entry name" value="EF_HAND_1"/>
    <property type="match status" value="2"/>
</dbReference>
<dbReference type="InterPro" id="IPR018247">
    <property type="entry name" value="EF_Hand_1_Ca_BS"/>
</dbReference>
<accession>A0A9D5DJX9</accession>
<dbReference type="OrthoDB" id="10263155at2759"/>
<comment type="caution">
    <text evidence="4">The sequence shown here is derived from an EMBL/GenBank/DDBJ whole genome shotgun (WGS) entry which is preliminary data.</text>
</comment>
<protein>
    <submittedName>
        <fullName evidence="4">EF-hand domain-containing protein</fullName>
    </submittedName>
</protein>
<dbReference type="CDD" id="cd00051">
    <property type="entry name" value="EFh"/>
    <property type="match status" value="1"/>
</dbReference>
<proteinExistence type="predicted"/>
<dbReference type="SMART" id="SM00054">
    <property type="entry name" value="EFh"/>
    <property type="match status" value="2"/>
</dbReference>
<evidence type="ECO:0000256" key="2">
    <source>
        <dbReference type="SAM" id="Phobius"/>
    </source>
</evidence>
<gene>
    <name evidence="4" type="ORF">OJ253_1058</name>
</gene>
<feature type="transmembrane region" description="Helical" evidence="2">
    <location>
        <begin position="6"/>
        <end position="23"/>
    </location>
</feature>
<dbReference type="AlphaFoldDB" id="A0A9D5DJX9"/>
<dbReference type="EMBL" id="JAPCXC010000022">
    <property type="protein sequence ID" value="KAJ1610827.1"/>
    <property type="molecule type" value="Genomic_DNA"/>
</dbReference>
<organism evidence="4">
    <name type="scientific">Cryptosporidium canis</name>
    <dbReference type="NCBI Taxonomy" id="195482"/>
    <lineage>
        <taxon>Eukaryota</taxon>
        <taxon>Sar</taxon>
        <taxon>Alveolata</taxon>
        <taxon>Apicomplexa</taxon>
        <taxon>Conoidasida</taxon>
        <taxon>Coccidia</taxon>
        <taxon>Eucoccidiorida</taxon>
        <taxon>Eimeriorina</taxon>
        <taxon>Cryptosporidiidae</taxon>
        <taxon>Cryptosporidium</taxon>
    </lineage>
</organism>
<reference evidence="4" key="1">
    <citation type="submission" date="2022-10" db="EMBL/GenBank/DDBJ databases">
        <title>Adaptive evolution leads to modifications in subtelomeric GC content in a zoonotic Cryptosporidium species.</title>
        <authorList>
            <person name="Li J."/>
            <person name="Feng Y."/>
            <person name="Xiao L."/>
        </authorList>
    </citation>
    <scope>NUCLEOTIDE SEQUENCE</scope>
    <source>
        <strain evidence="4">33844</strain>
    </source>
</reference>
<dbReference type="Proteomes" id="UP001067231">
    <property type="component" value="Unassembled WGS sequence"/>
</dbReference>